<dbReference type="Pfam" id="PF10274">
    <property type="entry name" value="ParcG"/>
    <property type="match status" value="1"/>
</dbReference>
<dbReference type="PROSITE" id="PS01280">
    <property type="entry name" value="GIDA_1"/>
    <property type="match status" value="1"/>
</dbReference>
<keyword evidence="8 15" id="KW-0812">Transmembrane</keyword>
<dbReference type="CDD" id="cd19062">
    <property type="entry name" value="LGIC_TM_GluCl"/>
    <property type="match status" value="1"/>
</dbReference>
<evidence type="ECO:0000256" key="9">
    <source>
        <dbReference type="ARBA" id="ARBA00022729"/>
    </source>
</evidence>
<keyword evidence="5 15" id="KW-0813">Transport</keyword>
<dbReference type="EMBL" id="JAUCMV010000005">
    <property type="protein sequence ID" value="KAK0393062.1"/>
    <property type="molecule type" value="Genomic_DNA"/>
</dbReference>
<accession>A0AA39LDC5</accession>
<dbReference type="SUPFAM" id="SSF90112">
    <property type="entry name" value="Neurotransmitter-gated ion-channel transmembrane pore"/>
    <property type="match status" value="1"/>
</dbReference>
<dbReference type="InterPro" id="IPR038050">
    <property type="entry name" value="Neuro_actylchol_rec"/>
</dbReference>
<dbReference type="PROSITE" id="PS01281">
    <property type="entry name" value="GIDA_2"/>
    <property type="match status" value="1"/>
</dbReference>
<feature type="domain" description="tRNA uridine 5-carboxymethylaminomethyl modification enzyme C-terminal N-terninal subdomain" evidence="19">
    <location>
        <begin position="359"/>
        <end position="440"/>
    </location>
</feature>
<feature type="domain" description="Neurotransmitter-gated ion-channel ligand-binding" evidence="17">
    <location>
        <begin position="576"/>
        <end position="783"/>
    </location>
</feature>
<comment type="caution">
    <text evidence="20">The sequence shown here is derived from an EMBL/GenBank/DDBJ whole genome shotgun (WGS) entry which is preliminary data.</text>
</comment>
<feature type="transmembrane region" description="Helical" evidence="15">
    <location>
        <begin position="784"/>
        <end position="809"/>
    </location>
</feature>
<dbReference type="GO" id="GO:0005230">
    <property type="term" value="F:extracellular ligand-gated monoatomic ion channel activity"/>
    <property type="evidence" value="ECO:0007669"/>
    <property type="project" value="InterPro"/>
</dbReference>
<dbReference type="Pfam" id="PF21680">
    <property type="entry name" value="GIDA_C_1st"/>
    <property type="match status" value="1"/>
</dbReference>
<dbReference type="FunFam" id="3.50.50.60:FF:000002">
    <property type="entry name" value="tRNA uridine 5-carboxymethylaminomethyl modification enzyme MnmG"/>
    <property type="match status" value="1"/>
</dbReference>
<proteinExistence type="inferred from homology"/>
<dbReference type="InterPro" id="IPR020595">
    <property type="entry name" value="MnmG-rel_CS"/>
</dbReference>
<dbReference type="Gene3D" id="2.70.170.10">
    <property type="entry name" value="Neurotransmitter-gated ion-channel ligand-binding domain"/>
    <property type="match status" value="1"/>
</dbReference>
<evidence type="ECO:0000256" key="13">
    <source>
        <dbReference type="ARBA" id="ARBA00023136"/>
    </source>
</evidence>
<evidence type="ECO:0000256" key="1">
    <source>
        <dbReference type="ARBA" id="ARBA00001974"/>
    </source>
</evidence>
<dbReference type="PRINTS" id="PR00252">
    <property type="entry name" value="NRIONCHANNEL"/>
</dbReference>
<evidence type="ECO:0000256" key="5">
    <source>
        <dbReference type="ARBA" id="ARBA00022448"/>
    </source>
</evidence>
<dbReference type="Gene3D" id="3.50.50.60">
    <property type="entry name" value="FAD/NAD(P)-binding domain"/>
    <property type="match status" value="2"/>
</dbReference>
<keyword evidence="21" id="KW-1185">Reference proteome</keyword>
<dbReference type="Pfam" id="PF01134">
    <property type="entry name" value="GIDA"/>
    <property type="match status" value="1"/>
</dbReference>
<name>A0AA39LDC5_9BILA</name>
<evidence type="ECO:0008006" key="22">
    <source>
        <dbReference type="Google" id="ProtNLM"/>
    </source>
</evidence>
<dbReference type="GO" id="GO:0050660">
    <property type="term" value="F:flavin adenine dinucleotide binding"/>
    <property type="evidence" value="ECO:0007669"/>
    <property type="project" value="InterPro"/>
</dbReference>
<evidence type="ECO:0000256" key="10">
    <source>
        <dbReference type="ARBA" id="ARBA00022827"/>
    </source>
</evidence>
<dbReference type="CDD" id="cd18993">
    <property type="entry name" value="LGIC_ECD_GluCl"/>
    <property type="match status" value="1"/>
</dbReference>
<comment type="similarity">
    <text evidence="4">Belongs to the MnmG family.</text>
</comment>
<dbReference type="PRINTS" id="PR00253">
    <property type="entry name" value="GABAARECEPTR"/>
</dbReference>
<evidence type="ECO:0000259" key="16">
    <source>
        <dbReference type="Pfam" id="PF01134"/>
    </source>
</evidence>
<evidence type="ECO:0000256" key="3">
    <source>
        <dbReference type="ARBA" id="ARBA00004236"/>
    </source>
</evidence>
<dbReference type="PROSITE" id="PS00236">
    <property type="entry name" value="NEUROTR_ION_CHANNEL"/>
    <property type="match status" value="1"/>
</dbReference>
<sequence length="1042" mass="119690">MKQEIVSGTPNLSVLEGTVEDLHVESTEDHMQQRIGGVYLKDGTVLGAKAVVITTGTFLNAEIFQGTQRWAAGRIGERSSIGLPKTLCRLGFKLGRLRTGTPPRLLKNTIDFSKFQLMPPDEKPIPFSYMTRQLWLSPEMQLPTYIGHTTKELADIVRNNIHENEHIQSETRGPRYCPSLEAKILKFTNTIHKTFLEHEGLDSELIYPQGMSTTFRPDIQLAIMRCIKGLEKVEIAQYGYGVQYDFVNPQQLHPTLETKFVKGLYLAGQINGTTGYEEAAAQGVLAGINAGAYVRNVEPMVIGRSDGYIGVLVDDLTSLGTNEPYRMFTSRAEFRLHLRPDNADLRLTEKGRSMNAVHDKRYEQFKQIQNRLYSAMQALRTIELSVVKWQKVIPTFQRKESGKVLSAFDLLYRHDIKLRDIAKVFPKELNVFADDELLEQRLHVEGSIRSIQVTALRKCLESTDDSKKHEGIDLTMKLTKIPPCAFALVGYYRRLLPPLRKMRYGGFNGFLPPSNGNLDYSIDLLLKTLEETGGPHAFINIKYVLPTYQSQTKSKKTAYDRHTTNYRSWREQMTVCELLEGYDPAVRPTGRTPYSEKKGPVVVSTSLYIQSVSAVSERNMEFVAQFRFQQEWFDDRLRFVDDEYRNFDFIHVSRDQKLWIPDTFFQNERNGWYHMLDQENLFVKIRSDGKVIYNRRLTLTLACNMNLLRYPMDVQECLIDFASYAYTTNDIIYEWDEIGIAVDEGANGALPNFAISSFKNSSCHSVTNTGAYSCLRVELELSRVFSFFLLQLYIPSAMLVGVSWVSYWIDWKSTAARVPLAIVTLLTMITQSHAINSNLPPVSYTKAIDVWIGACVVFIFASLIEYAVVNYMGILDEHREMRKVTSNRTRLSNVIDRDFHLSTAQRPQSPTSYSWDTEKKVKAEYGILKHKNAQSLIRMRRKLSFQMQVEEENGVELSDLNMPSRELLRAYDEDWTFQMDTTDLAYAGQRKRVELVRWCNLLSSRGRAERIDIVARLIFPVAFMMFNFAYWSIYLKEVQTTN</sequence>
<reference evidence="20" key="1">
    <citation type="submission" date="2023-06" db="EMBL/GenBank/DDBJ databases">
        <title>Genomic analysis of the entomopathogenic nematode Steinernema hermaphroditum.</title>
        <authorList>
            <person name="Schwarz E.M."/>
            <person name="Heppert J.K."/>
            <person name="Baniya A."/>
            <person name="Schwartz H.T."/>
            <person name="Tan C.-H."/>
            <person name="Antoshechkin I."/>
            <person name="Sternberg P.W."/>
            <person name="Goodrich-Blair H."/>
            <person name="Dillman A.R."/>
        </authorList>
    </citation>
    <scope>NUCLEOTIDE SEQUENCE</scope>
    <source>
        <strain evidence="20">PS9179</strain>
        <tissue evidence="20">Whole animal</tissue>
    </source>
</reference>
<evidence type="ECO:0000256" key="2">
    <source>
        <dbReference type="ARBA" id="ARBA00004141"/>
    </source>
</evidence>
<feature type="transmembrane region" description="Helical" evidence="15">
    <location>
        <begin position="1013"/>
        <end position="1033"/>
    </location>
</feature>
<dbReference type="InterPro" id="IPR006202">
    <property type="entry name" value="Neur_chan_lig-bd"/>
</dbReference>
<dbReference type="SUPFAM" id="SSF51905">
    <property type="entry name" value="FAD/NAD(P)-binding domain"/>
    <property type="match status" value="2"/>
</dbReference>
<evidence type="ECO:0000313" key="21">
    <source>
        <dbReference type="Proteomes" id="UP001175271"/>
    </source>
</evidence>
<feature type="transmembrane region" description="Helical" evidence="15">
    <location>
        <begin position="850"/>
        <end position="873"/>
    </location>
</feature>
<evidence type="ECO:0000256" key="7">
    <source>
        <dbReference type="ARBA" id="ARBA00022630"/>
    </source>
</evidence>
<dbReference type="GO" id="GO:0030488">
    <property type="term" value="P:tRNA methylation"/>
    <property type="evidence" value="ECO:0007669"/>
    <property type="project" value="TreeGrafter"/>
</dbReference>
<dbReference type="Proteomes" id="UP001175271">
    <property type="component" value="Unassembled WGS sequence"/>
</dbReference>
<dbReference type="InterPro" id="IPR002218">
    <property type="entry name" value="MnmG-rel"/>
</dbReference>
<feature type="domain" description="Neurotransmitter-gated ion-channel transmembrane" evidence="18">
    <location>
        <begin position="792"/>
        <end position="1031"/>
    </location>
</feature>
<dbReference type="InterPro" id="IPR006201">
    <property type="entry name" value="Neur_channel"/>
</dbReference>
<dbReference type="InterPro" id="IPR040131">
    <property type="entry name" value="MnmG_N"/>
</dbReference>
<protein>
    <recommendedName>
        <fullName evidence="22">Protein MTO1 homolog, mitochondrial</fullName>
    </recommendedName>
</protein>
<feature type="transmembrane region" description="Helical" evidence="15">
    <location>
        <begin position="816"/>
        <end position="835"/>
    </location>
</feature>
<organism evidence="20 21">
    <name type="scientific">Steinernema hermaphroditum</name>
    <dbReference type="NCBI Taxonomy" id="289476"/>
    <lineage>
        <taxon>Eukaryota</taxon>
        <taxon>Metazoa</taxon>
        <taxon>Ecdysozoa</taxon>
        <taxon>Nematoda</taxon>
        <taxon>Chromadorea</taxon>
        <taxon>Rhabditida</taxon>
        <taxon>Tylenchina</taxon>
        <taxon>Panagrolaimomorpha</taxon>
        <taxon>Strongyloidoidea</taxon>
        <taxon>Steinernematidae</taxon>
        <taxon>Steinernema</taxon>
    </lineage>
</organism>
<keyword evidence="10" id="KW-0274">FAD</keyword>
<dbReference type="FunFam" id="1.20.58.390:FF:000082">
    <property type="entry name" value="Glutamate-gated ChLoride channel"/>
    <property type="match status" value="1"/>
</dbReference>
<evidence type="ECO:0000256" key="6">
    <source>
        <dbReference type="ARBA" id="ARBA00022475"/>
    </source>
</evidence>
<dbReference type="NCBIfam" id="TIGR00860">
    <property type="entry name" value="LIC"/>
    <property type="match status" value="1"/>
</dbReference>
<dbReference type="InterPro" id="IPR049312">
    <property type="entry name" value="GIDA_C_N"/>
</dbReference>
<feature type="domain" description="MnmG N-terminal" evidence="16">
    <location>
        <begin position="3"/>
        <end position="296"/>
    </location>
</feature>
<evidence type="ECO:0000259" key="18">
    <source>
        <dbReference type="Pfam" id="PF02932"/>
    </source>
</evidence>
<dbReference type="GO" id="GO:0005829">
    <property type="term" value="C:cytosol"/>
    <property type="evidence" value="ECO:0007669"/>
    <property type="project" value="TreeGrafter"/>
</dbReference>
<dbReference type="Pfam" id="PF02931">
    <property type="entry name" value="Neur_chan_LBD"/>
    <property type="match status" value="1"/>
</dbReference>
<dbReference type="InterPro" id="IPR036734">
    <property type="entry name" value="Neur_chan_lig-bd_sf"/>
</dbReference>
<gene>
    <name evidence="20" type="ORF">QR680_000037</name>
</gene>
<evidence type="ECO:0000313" key="20">
    <source>
        <dbReference type="EMBL" id="KAK0393062.1"/>
    </source>
</evidence>
<dbReference type="Gene3D" id="1.20.58.390">
    <property type="entry name" value="Neurotransmitter-gated ion-channel transmembrane domain"/>
    <property type="match status" value="1"/>
</dbReference>
<dbReference type="InterPro" id="IPR044721">
    <property type="entry name" value="GluCl_TM"/>
</dbReference>
<dbReference type="SUPFAM" id="SSF63712">
    <property type="entry name" value="Nicotinic receptor ligand binding domain-like"/>
    <property type="match status" value="1"/>
</dbReference>
<evidence type="ECO:0000259" key="17">
    <source>
        <dbReference type="Pfam" id="PF02931"/>
    </source>
</evidence>
<keyword evidence="6" id="KW-1003">Cell membrane</keyword>
<dbReference type="InterPro" id="IPR036719">
    <property type="entry name" value="Neuro-gated_channel_TM_sf"/>
</dbReference>
<dbReference type="InterPro" id="IPR036188">
    <property type="entry name" value="FAD/NAD-bd_sf"/>
</dbReference>
<keyword evidence="7" id="KW-0285">Flavoprotein</keyword>
<keyword evidence="9" id="KW-0732">Signal</keyword>
<evidence type="ECO:0000256" key="14">
    <source>
        <dbReference type="ARBA" id="ARBA00023303"/>
    </source>
</evidence>
<dbReference type="Pfam" id="PF02932">
    <property type="entry name" value="Neur_chan_memb"/>
    <property type="match status" value="1"/>
</dbReference>
<dbReference type="AlphaFoldDB" id="A0AA39LDC5"/>
<evidence type="ECO:0000256" key="8">
    <source>
        <dbReference type="ARBA" id="ARBA00022692"/>
    </source>
</evidence>
<dbReference type="GO" id="GO:0002098">
    <property type="term" value="P:tRNA wobble uridine modification"/>
    <property type="evidence" value="ECO:0007669"/>
    <property type="project" value="TreeGrafter"/>
</dbReference>
<keyword evidence="14 15" id="KW-0407">Ion channel</keyword>
<dbReference type="InterPro" id="IPR018000">
    <property type="entry name" value="Neurotransmitter_ion_chnl_CS"/>
</dbReference>
<keyword evidence="13 15" id="KW-0472">Membrane</keyword>
<comment type="cofactor">
    <cofactor evidence="1">
        <name>FAD</name>
        <dbReference type="ChEBI" id="CHEBI:57692"/>
    </cofactor>
</comment>
<evidence type="ECO:0000259" key="19">
    <source>
        <dbReference type="Pfam" id="PF21680"/>
    </source>
</evidence>
<keyword evidence="12 15" id="KW-0406">Ion transport</keyword>
<evidence type="ECO:0000256" key="11">
    <source>
        <dbReference type="ARBA" id="ARBA00022989"/>
    </source>
</evidence>
<evidence type="ECO:0000256" key="15">
    <source>
        <dbReference type="RuleBase" id="RU000687"/>
    </source>
</evidence>
<dbReference type="PANTHER" id="PTHR11806:SF0">
    <property type="entry name" value="PROTEIN MTO1 HOMOLOG, MITOCHONDRIAL"/>
    <property type="match status" value="1"/>
</dbReference>
<keyword evidence="11 15" id="KW-1133">Transmembrane helix</keyword>
<dbReference type="InterPro" id="IPR006029">
    <property type="entry name" value="Neurotrans-gated_channel_TM"/>
</dbReference>
<evidence type="ECO:0000256" key="4">
    <source>
        <dbReference type="ARBA" id="ARBA00007653"/>
    </source>
</evidence>
<comment type="subcellular location">
    <subcellularLocation>
        <location evidence="3">Cell membrane</location>
    </subcellularLocation>
    <subcellularLocation>
        <location evidence="2">Membrane</location>
        <topology evidence="2">Multi-pass membrane protein</topology>
    </subcellularLocation>
</comment>
<evidence type="ECO:0000256" key="12">
    <source>
        <dbReference type="ARBA" id="ARBA00023065"/>
    </source>
</evidence>
<dbReference type="PANTHER" id="PTHR11806">
    <property type="entry name" value="GLUCOSE INHIBITED DIVISION PROTEIN A"/>
    <property type="match status" value="1"/>
</dbReference>
<dbReference type="GO" id="GO:0005886">
    <property type="term" value="C:plasma membrane"/>
    <property type="evidence" value="ECO:0007669"/>
    <property type="project" value="UniProtKB-SubCell"/>
</dbReference>
<comment type="similarity">
    <text evidence="15">Belongs to the ligand-gated ion channel (TC 1.A.9) family.</text>
</comment>
<dbReference type="InterPro" id="IPR006028">
    <property type="entry name" value="GABAA/Glycine_rcpt"/>
</dbReference>
<dbReference type="InterPro" id="IPR019399">
    <property type="entry name" value="Parkin_co-regulated_protein"/>
</dbReference>
<dbReference type="GO" id="GO:0004888">
    <property type="term" value="F:transmembrane signaling receptor activity"/>
    <property type="evidence" value="ECO:0007669"/>
    <property type="project" value="InterPro"/>
</dbReference>